<evidence type="ECO:0000313" key="2">
    <source>
        <dbReference type="Proteomes" id="UP000324065"/>
    </source>
</evidence>
<comment type="caution">
    <text evidence="1">The sequence shown here is derived from an EMBL/GenBank/DDBJ whole genome shotgun (WGS) entry which is preliminary data.</text>
</comment>
<dbReference type="EMBL" id="VWPJ01000018">
    <property type="protein sequence ID" value="KAA5604375.1"/>
    <property type="molecule type" value="Genomic_DNA"/>
</dbReference>
<name>A0A5M6I9H8_9PROT</name>
<gene>
    <name evidence="1" type="ORF">F1188_16060</name>
</gene>
<dbReference type="OrthoDB" id="9941904at2"/>
<protein>
    <submittedName>
        <fullName evidence="1">Uncharacterized protein</fullName>
    </submittedName>
</protein>
<dbReference type="Proteomes" id="UP000324065">
    <property type="component" value="Unassembled WGS sequence"/>
</dbReference>
<evidence type="ECO:0000313" key="1">
    <source>
        <dbReference type="EMBL" id="KAA5604375.1"/>
    </source>
</evidence>
<dbReference type="RefSeq" id="WP_150063467.1">
    <property type="nucleotide sequence ID" value="NZ_JACHII010000014.1"/>
</dbReference>
<proteinExistence type="predicted"/>
<sequence>MNVELTPQEREMIIRRASDRVTQTLIQQALKGIDPNQIRSEIKNQVIQRLADELYAKVTAGDGISVKKAVDKALHLLQRRLDGELQKALAQGITVSFTGLPALDPNAEKGD</sequence>
<reference evidence="1 2" key="1">
    <citation type="submission" date="2019-09" db="EMBL/GenBank/DDBJ databases">
        <title>Genome sequence of Roseospira marina, one of the more divergent members of the non-sulfur purple photosynthetic bacterial family, the Rhodospirillaceae.</title>
        <authorList>
            <person name="Meyer T."/>
            <person name="Kyndt J."/>
        </authorList>
    </citation>
    <scope>NUCLEOTIDE SEQUENCE [LARGE SCALE GENOMIC DNA]</scope>
    <source>
        <strain evidence="1 2">DSM 15113</strain>
    </source>
</reference>
<dbReference type="AlphaFoldDB" id="A0A5M6I9H8"/>
<accession>A0A5M6I9H8</accession>
<organism evidence="1 2">
    <name type="scientific">Roseospira marina</name>
    <dbReference type="NCBI Taxonomy" id="140057"/>
    <lineage>
        <taxon>Bacteria</taxon>
        <taxon>Pseudomonadati</taxon>
        <taxon>Pseudomonadota</taxon>
        <taxon>Alphaproteobacteria</taxon>
        <taxon>Rhodospirillales</taxon>
        <taxon>Rhodospirillaceae</taxon>
        <taxon>Roseospira</taxon>
    </lineage>
</organism>
<keyword evidence="2" id="KW-1185">Reference proteome</keyword>